<evidence type="ECO:0000313" key="1">
    <source>
        <dbReference type="EMBL" id="RMQ50643.1"/>
    </source>
</evidence>
<dbReference type="AlphaFoldDB" id="A0A3M4MAP7"/>
<organism evidence="1 2">
    <name type="scientific">Pseudomonas cichorii</name>
    <dbReference type="NCBI Taxonomy" id="36746"/>
    <lineage>
        <taxon>Bacteria</taxon>
        <taxon>Pseudomonadati</taxon>
        <taxon>Pseudomonadota</taxon>
        <taxon>Gammaproteobacteria</taxon>
        <taxon>Pseudomonadales</taxon>
        <taxon>Pseudomonadaceae</taxon>
        <taxon>Pseudomonas</taxon>
    </lineage>
</organism>
<proteinExistence type="predicted"/>
<dbReference type="SUPFAM" id="SSF51735">
    <property type="entry name" value="NAD(P)-binding Rossmann-fold domains"/>
    <property type="match status" value="1"/>
</dbReference>
<evidence type="ECO:0000313" key="2">
    <source>
        <dbReference type="Proteomes" id="UP000277236"/>
    </source>
</evidence>
<dbReference type="Proteomes" id="UP000277236">
    <property type="component" value="Unassembled WGS sequence"/>
</dbReference>
<dbReference type="Gene3D" id="3.40.50.720">
    <property type="entry name" value="NAD(P)-binding Rossmann-like Domain"/>
    <property type="match status" value="1"/>
</dbReference>
<protein>
    <submittedName>
        <fullName evidence="1">Uncharacterized protein</fullName>
    </submittedName>
</protein>
<dbReference type="InterPro" id="IPR036291">
    <property type="entry name" value="NAD(P)-bd_dom_sf"/>
</dbReference>
<sequence>MNTIKGWVLITGASSGFGEEFARQYAEMGHL</sequence>
<name>A0A3M4MAP7_PSECI</name>
<accession>A0A3M4MAP7</accession>
<gene>
    <name evidence="1" type="ORF">ALQ04_04604</name>
</gene>
<comment type="caution">
    <text evidence="1">The sequence shown here is derived from an EMBL/GenBank/DDBJ whole genome shotgun (WGS) entry which is preliminary data.</text>
</comment>
<dbReference type="EMBL" id="RBRE01000007">
    <property type="protein sequence ID" value="RMQ50643.1"/>
    <property type="molecule type" value="Genomic_DNA"/>
</dbReference>
<reference evidence="1 2" key="1">
    <citation type="submission" date="2018-08" db="EMBL/GenBank/DDBJ databases">
        <title>Recombination of ecologically and evolutionarily significant loci maintains genetic cohesion in the Pseudomonas syringae species complex.</title>
        <authorList>
            <person name="Dillon M."/>
            <person name="Thakur S."/>
            <person name="Almeida R.N.D."/>
            <person name="Weir B.S."/>
            <person name="Guttman D.S."/>
        </authorList>
    </citation>
    <scope>NUCLEOTIDE SEQUENCE [LARGE SCALE GENOMIC DNA]</scope>
    <source>
        <strain evidence="1 2">ICMP 3353</strain>
    </source>
</reference>